<evidence type="ECO:0000313" key="4">
    <source>
        <dbReference type="EMBL" id="MPM79481.1"/>
    </source>
</evidence>
<proteinExistence type="predicted"/>
<keyword evidence="3" id="KW-0998">Cell outer membrane</keyword>
<sequence length="66" mass="7561">MLSSSSNEAAKPYLVTDLSVNYKMDDRQELNLSFNNILDREDNLGHTGTYYYATPANFLLSYKLSF</sequence>
<dbReference type="SUPFAM" id="SSF56935">
    <property type="entry name" value="Porins"/>
    <property type="match status" value="1"/>
</dbReference>
<keyword evidence="2" id="KW-0472">Membrane</keyword>
<dbReference type="GO" id="GO:0009279">
    <property type="term" value="C:cell outer membrane"/>
    <property type="evidence" value="ECO:0007669"/>
    <property type="project" value="UniProtKB-SubCell"/>
</dbReference>
<dbReference type="Gene3D" id="2.40.170.20">
    <property type="entry name" value="TonB-dependent receptor, beta-barrel domain"/>
    <property type="match status" value="1"/>
</dbReference>
<dbReference type="InterPro" id="IPR036942">
    <property type="entry name" value="Beta-barrel_TonB_sf"/>
</dbReference>
<dbReference type="AlphaFoldDB" id="A0A645CRD0"/>
<protein>
    <submittedName>
        <fullName evidence="4">Uncharacterized protein</fullName>
    </submittedName>
</protein>
<name>A0A645CRD0_9ZZZZ</name>
<organism evidence="4">
    <name type="scientific">bioreactor metagenome</name>
    <dbReference type="NCBI Taxonomy" id="1076179"/>
    <lineage>
        <taxon>unclassified sequences</taxon>
        <taxon>metagenomes</taxon>
        <taxon>ecological metagenomes</taxon>
    </lineage>
</organism>
<evidence type="ECO:0000256" key="2">
    <source>
        <dbReference type="ARBA" id="ARBA00023136"/>
    </source>
</evidence>
<comment type="caution">
    <text evidence="4">The sequence shown here is derived from an EMBL/GenBank/DDBJ whole genome shotgun (WGS) entry which is preliminary data.</text>
</comment>
<comment type="subcellular location">
    <subcellularLocation>
        <location evidence="1">Cell outer membrane</location>
    </subcellularLocation>
</comment>
<evidence type="ECO:0000256" key="3">
    <source>
        <dbReference type="ARBA" id="ARBA00023237"/>
    </source>
</evidence>
<dbReference type="EMBL" id="VSSQ01029372">
    <property type="protein sequence ID" value="MPM79481.1"/>
    <property type="molecule type" value="Genomic_DNA"/>
</dbReference>
<gene>
    <name evidence="4" type="ORF">SDC9_126518</name>
</gene>
<reference evidence="4" key="1">
    <citation type="submission" date="2019-08" db="EMBL/GenBank/DDBJ databases">
        <authorList>
            <person name="Kucharzyk K."/>
            <person name="Murdoch R.W."/>
            <person name="Higgins S."/>
            <person name="Loffler F."/>
        </authorList>
    </citation>
    <scope>NUCLEOTIDE SEQUENCE</scope>
</reference>
<accession>A0A645CRD0</accession>
<evidence type="ECO:0000256" key="1">
    <source>
        <dbReference type="ARBA" id="ARBA00004442"/>
    </source>
</evidence>